<dbReference type="EMBL" id="AZBU02000005">
    <property type="protein sequence ID" value="TKR76332.1"/>
    <property type="molecule type" value="Genomic_DNA"/>
</dbReference>
<protein>
    <submittedName>
        <fullName evidence="1">Uncharacterized protein</fullName>
    </submittedName>
</protein>
<accession>A0A4U5N2K1</accession>
<organism evidence="1 2">
    <name type="scientific">Steinernema carpocapsae</name>
    <name type="common">Entomopathogenic nematode</name>
    <dbReference type="NCBI Taxonomy" id="34508"/>
    <lineage>
        <taxon>Eukaryota</taxon>
        <taxon>Metazoa</taxon>
        <taxon>Ecdysozoa</taxon>
        <taxon>Nematoda</taxon>
        <taxon>Chromadorea</taxon>
        <taxon>Rhabditida</taxon>
        <taxon>Tylenchina</taxon>
        <taxon>Panagrolaimomorpha</taxon>
        <taxon>Strongyloidoidea</taxon>
        <taxon>Steinernematidae</taxon>
        <taxon>Steinernema</taxon>
    </lineage>
</organism>
<evidence type="ECO:0000313" key="2">
    <source>
        <dbReference type="Proteomes" id="UP000298663"/>
    </source>
</evidence>
<gene>
    <name evidence="1" type="ORF">L596_017485</name>
</gene>
<name>A0A4U5N2K1_STECR</name>
<comment type="caution">
    <text evidence="1">The sequence shown here is derived from an EMBL/GenBank/DDBJ whole genome shotgun (WGS) entry which is preliminary data.</text>
</comment>
<reference evidence="1 2" key="2">
    <citation type="journal article" date="2019" name="G3 (Bethesda)">
        <title>Hybrid Assembly of the Genome of the Entomopathogenic Nematode Steinernema carpocapsae Identifies the X-Chromosome.</title>
        <authorList>
            <person name="Serra L."/>
            <person name="Macchietto M."/>
            <person name="Macias-Munoz A."/>
            <person name="McGill C.J."/>
            <person name="Rodriguez I.M."/>
            <person name="Rodriguez B."/>
            <person name="Murad R."/>
            <person name="Mortazavi A."/>
        </authorList>
    </citation>
    <scope>NUCLEOTIDE SEQUENCE [LARGE SCALE GENOMIC DNA]</scope>
    <source>
        <strain evidence="1 2">ALL</strain>
    </source>
</reference>
<sequence length="107" mass="12282">MDIKRTVNIAKQIWKVSLAVNRVSQEAKTYFTALKYCSTLIMNALSSNNARLTHNLIDSLKTLKNENSVLFRSTLSPRSSPPLTQIRRILFRLLFKEQSIERVKGES</sequence>
<dbReference type="Proteomes" id="UP000298663">
    <property type="component" value="Unassembled WGS sequence"/>
</dbReference>
<evidence type="ECO:0000313" key="1">
    <source>
        <dbReference type="EMBL" id="TKR76332.1"/>
    </source>
</evidence>
<reference evidence="1 2" key="1">
    <citation type="journal article" date="2015" name="Genome Biol.">
        <title>Comparative genomics of Steinernema reveals deeply conserved gene regulatory networks.</title>
        <authorList>
            <person name="Dillman A.R."/>
            <person name="Macchietto M."/>
            <person name="Porter C.F."/>
            <person name="Rogers A."/>
            <person name="Williams B."/>
            <person name="Antoshechkin I."/>
            <person name="Lee M.M."/>
            <person name="Goodwin Z."/>
            <person name="Lu X."/>
            <person name="Lewis E.E."/>
            <person name="Goodrich-Blair H."/>
            <person name="Stock S.P."/>
            <person name="Adams B.J."/>
            <person name="Sternberg P.W."/>
            <person name="Mortazavi A."/>
        </authorList>
    </citation>
    <scope>NUCLEOTIDE SEQUENCE [LARGE SCALE GENOMIC DNA]</scope>
    <source>
        <strain evidence="1 2">ALL</strain>
    </source>
</reference>
<keyword evidence="2" id="KW-1185">Reference proteome</keyword>
<proteinExistence type="predicted"/>
<dbReference type="AlphaFoldDB" id="A0A4U5N2K1"/>